<proteinExistence type="predicted"/>
<dbReference type="RefSeq" id="WP_369611528.1">
    <property type="nucleotide sequence ID" value="NZ_AP031322.1"/>
</dbReference>
<protein>
    <submittedName>
        <fullName evidence="1">Uncharacterized protein</fullName>
    </submittedName>
</protein>
<evidence type="ECO:0000313" key="1">
    <source>
        <dbReference type="EMBL" id="BFH73385.1"/>
    </source>
</evidence>
<gene>
    <name evidence="1" type="ORF">SJAV_13290</name>
</gene>
<organism evidence="1">
    <name type="scientific">Sulfurisphaera javensis</name>
    <dbReference type="NCBI Taxonomy" id="2049879"/>
    <lineage>
        <taxon>Archaea</taxon>
        <taxon>Thermoproteota</taxon>
        <taxon>Thermoprotei</taxon>
        <taxon>Sulfolobales</taxon>
        <taxon>Sulfolobaceae</taxon>
        <taxon>Sulfurisphaera</taxon>
    </lineage>
</organism>
<accession>A0AAT9GR18</accession>
<dbReference type="EMBL" id="AP031322">
    <property type="protein sequence ID" value="BFH73385.1"/>
    <property type="molecule type" value="Genomic_DNA"/>
</dbReference>
<sequence>MAKIEIEGDEMVESCEVDKDHGEYYPVCYNTEFDVDVEDIEFSDDEIERIVRDNVDEVARILAYDNKLFNEIVQKVLKIKERRAISEKRHMKP</sequence>
<dbReference type="KEGG" id="sjv:SJAV_13290"/>
<dbReference type="AlphaFoldDB" id="A0AAT9GR18"/>
<name>A0AAT9GR18_9CREN</name>
<dbReference type="GeneID" id="92354273"/>
<reference evidence="1" key="1">
    <citation type="submission" date="2024-03" db="EMBL/GenBank/DDBJ databases">
        <title>Complete genome sequence of Sulfurisphaera javensis strain KD-1.</title>
        <authorList>
            <person name="Sakai H."/>
            <person name="Nur N."/>
            <person name="Suwanto A."/>
            <person name="Kurosawa N."/>
        </authorList>
    </citation>
    <scope>NUCLEOTIDE SEQUENCE</scope>
    <source>
        <strain evidence="1">KD-1</strain>
    </source>
</reference>